<evidence type="ECO:0000313" key="5">
    <source>
        <dbReference type="EMBL" id="THG88347.1"/>
    </source>
</evidence>
<dbReference type="InterPro" id="IPR016122">
    <property type="entry name" value="SpoOB_C"/>
</dbReference>
<gene>
    <name evidence="5" type="ORF">AJ85_07310</name>
</gene>
<protein>
    <recommendedName>
        <fullName evidence="4">Sporulation initiation phosphotransferase B C-terminal domain-containing protein</fullName>
    </recommendedName>
</protein>
<dbReference type="OrthoDB" id="2375606at2"/>
<dbReference type="Gene3D" id="3.30.565.30">
    <property type="entry name" value="Sporulation initiation phosphotransferase B (SpoOB), C-terminal domain"/>
    <property type="match status" value="1"/>
</dbReference>
<feature type="domain" description="Sporulation initiation phosphotransferase B C-terminal" evidence="4">
    <location>
        <begin position="59"/>
        <end position="173"/>
    </location>
</feature>
<sequence>MTNDMEFLEALRHKRHDWLNIVQLIKMNLALGRYERIEELIHTTVQQCVNESKLSNLGISRLAEDLITYNWKNEHHNRMQLEINVVGSERDLHPYEPILDKVIKKIIFTFAEQSEWASENQLLLTIVLNENECELLFLFEGTLTIKKVDLFVLLESIEPKIEVVEWQMDTCLLKTSVRLN</sequence>
<keyword evidence="3" id="KW-0418">Kinase</keyword>
<dbReference type="AlphaFoldDB" id="A0A4S4JVT7"/>
<dbReference type="RefSeq" id="WP_003320575.1">
    <property type="nucleotide sequence ID" value="NZ_ALPT02000016.1"/>
</dbReference>
<dbReference type="Gene3D" id="1.10.287.130">
    <property type="match status" value="1"/>
</dbReference>
<dbReference type="Pfam" id="PF14682">
    <property type="entry name" value="SPOB_ab"/>
    <property type="match status" value="1"/>
</dbReference>
<evidence type="ECO:0000256" key="1">
    <source>
        <dbReference type="ARBA" id="ARBA00022553"/>
    </source>
</evidence>
<name>A0A4S4JVT7_ALKAL</name>
<evidence type="ECO:0000313" key="6">
    <source>
        <dbReference type="Proteomes" id="UP000297014"/>
    </source>
</evidence>
<comment type="caution">
    <text evidence="5">The sequence shown here is derived from an EMBL/GenBank/DDBJ whole genome shotgun (WGS) entry which is preliminary data.</text>
</comment>
<evidence type="ECO:0000259" key="4">
    <source>
        <dbReference type="SMART" id="SM01317"/>
    </source>
</evidence>
<dbReference type="SUPFAM" id="SSF55890">
    <property type="entry name" value="Sporulation response regulatory protein Spo0B"/>
    <property type="match status" value="1"/>
</dbReference>
<evidence type="ECO:0000256" key="2">
    <source>
        <dbReference type="ARBA" id="ARBA00022679"/>
    </source>
</evidence>
<dbReference type="Proteomes" id="UP000297014">
    <property type="component" value="Unassembled WGS sequence"/>
</dbReference>
<organism evidence="5 6">
    <name type="scientific">Alkalihalobacillus alcalophilus ATCC 27647 = CGMCC 1.3604</name>
    <dbReference type="NCBI Taxonomy" id="1218173"/>
    <lineage>
        <taxon>Bacteria</taxon>
        <taxon>Bacillati</taxon>
        <taxon>Bacillota</taxon>
        <taxon>Bacilli</taxon>
        <taxon>Bacillales</taxon>
        <taxon>Bacillaceae</taxon>
        <taxon>Alkalihalobacillus</taxon>
    </lineage>
</organism>
<evidence type="ECO:0000256" key="3">
    <source>
        <dbReference type="ARBA" id="ARBA00022777"/>
    </source>
</evidence>
<dbReference type="GO" id="GO:0000155">
    <property type="term" value="F:phosphorelay sensor kinase activity"/>
    <property type="evidence" value="ECO:0007669"/>
    <property type="project" value="InterPro"/>
</dbReference>
<dbReference type="SMART" id="SM01317">
    <property type="entry name" value="SPOB_ab"/>
    <property type="match status" value="1"/>
</dbReference>
<dbReference type="Pfam" id="PF14689">
    <property type="entry name" value="SPOB_a"/>
    <property type="match status" value="1"/>
</dbReference>
<reference evidence="5 6" key="1">
    <citation type="submission" date="2014-01" db="EMBL/GenBank/DDBJ databases">
        <title>Draft genome sequencing of Bacillus alcalophilus CGMCC 1.3604.</title>
        <authorList>
            <person name="Yang J."/>
            <person name="Diao L."/>
            <person name="Yang S."/>
        </authorList>
    </citation>
    <scope>NUCLEOTIDE SEQUENCE [LARGE SCALE GENOMIC DNA]</scope>
    <source>
        <strain evidence="5 6">CGMCC 1.3604</strain>
    </source>
</reference>
<dbReference type="InterPro" id="IPR039506">
    <property type="entry name" value="SPOB_a"/>
</dbReference>
<dbReference type="InterPro" id="IPR016120">
    <property type="entry name" value="Sig_transdc_His_kin_SpoOB"/>
</dbReference>
<dbReference type="InterPro" id="IPR037100">
    <property type="entry name" value="Spo0B_C_sf"/>
</dbReference>
<dbReference type="EMBL" id="JALP01000397">
    <property type="protein sequence ID" value="THG88347.1"/>
    <property type="molecule type" value="Genomic_DNA"/>
</dbReference>
<proteinExistence type="predicted"/>
<keyword evidence="2" id="KW-0808">Transferase</keyword>
<keyword evidence="1" id="KW-0597">Phosphoprotein</keyword>
<accession>A0A4S4JVT7</accession>